<proteinExistence type="predicted"/>
<dbReference type="Pfam" id="PF05787">
    <property type="entry name" value="PhoX"/>
    <property type="match status" value="1"/>
</dbReference>
<evidence type="ECO:0008006" key="3">
    <source>
        <dbReference type="Google" id="ProtNLM"/>
    </source>
</evidence>
<dbReference type="PANTHER" id="PTHR35399">
    <property type="entry name" value="SLR8030 PROTEIN"/>
    <property type="match status" value="1"/>
</dbReference>
<reference evidence="2" key="1">
    <citation type="submission" date="2016-10" db="EMBL/GenBank/DDBJ databases">
        <authorList>
            <person name="Varghese N."/>
            <person name="Submissions S."/>
        </authorList>
    </citation>
    <scope>NUCLEOTIDE SEQUENCE [LARGE SCALE GENOMIC DNA]</scope>
    <source>
        <strain evidence="2">Nm10</strain>
    </source>
</reference>
<sequence>MNKSTWALPVCAVLTTWVYAEAVLVDGPMSFKPIAASAYEQTTTDPRILDSEPWVIPKGFTQHIIADERHLDIYPGSNDLPDMNTVNETGKHAGRYLYRTHEVRPDLAPYAGGAVSIVDLQTGKADILAQRHDWEGLDGLVWTPWQTLLFAEETISAALPDPEAPDAESGMLYEIIFAKNDPTTAAEIKVRPMLGSLSHEGIEIDDEGNVYVIDETKTGSIYKFVPHTYGDLSRGQLYVLRVKNGVKTGEAEWIALDMNQVQVNARVAAQAVGATPFCRPEDLERIEHTLFAALTCEDANDPINTNGPGAILAIKLAAIPIVSYFVQPGVNVPYEVKPTSTAIGVTGFMRPDNLARSPDGKLWIVEDNPNSDIWVALPDEDGDGFSDGVYLFASLKDAAAEGTGIYFGKDPHTLFVNIQHSGTGNDKTMIITNKRLDPVGE</sequence>
<evidence type="ECO:0000313" key="1">
    <source>
        <dbReference type="EMBL" id="SDT98229.1"/>
    </source>
</evidence>
<dbReference type="KEGG" id="nur:ATY38_09720"/>
<dbReference type="EMBL" id="FNLN01000015">
    <property type="protein sequence ID" value="SDT98229.1"/>
    <property type="molecule type" value="Genomic_DNA"/>
</dbReference>
<dbReference type="SUPFAM" id="SSF63829">
    <property type="entry name" value="Calcium-dependent phosphotriesterase"/>
    <property type="match status" value="1"/>
</dbReference>
<dbReference type="AlphaFoldDB" id="A0A1H2ET68"/>
<organism evidence="1 2">
    <name type="scientific">Nitrosomonas ureae</name>
    <dbReference type="NCBI Taxonomy" id="44577"/>
    <lineage>
        <taxon>Bacteria</taxon>
        <taxon>Pseudomonadati</taxon>
        <taxon>Pseudomonadota</taxon>
        <taxon>Betaproteobacteria</taxon>
        <taxon>Nitrosomonadales</taxon>
        <taxon>Nitrosomonadaceae</taxon>
        <taxon>Nitrosomonas</taxon>
    </lineage>
</organism>
<protein>
    <recommendedName>
        <fullName evidence="3">Phosphatase</fullName>
    </recommendedName>
</protein>
<evidence type="ECO:0000313" key="2">
    <source>
        <dbReference type="Proteomes" id="UP000182882"/>
    </source>
</evidence>
<dbReference type="RefSeq" id="WP_062559130.1">
    <property type="nucleotide sequence ID" value="NZ_CP013341.1"/>
</dbReference>
<dbReference type="Proteomes" id="UP000182882">
    <property type="component" value="Unassembled WGS sequence"/>
</dbReference>
<accession>A0A1H2ET68</accession>
<name>A0A1H2ET68_9PROT</name>
<dbReference type="PANTHER" id="PTHR35399:SF2">
    <property type="entry name" value="DUF839 DOMAIN-CONTAINING PROTEIN"/>
    <property type="match status" value="1"/>
</dbReference>
<dbReference type="InterPro" id="IPR008557">
    <property type="entry name" value="PhoX"/>
</dbReference>
<keyword evidence="2" id="KW-1185">Reference proteome</keyword>
<gene>
    <name evidence="1" type="ORF">SAMN05216406_1157</name>
</gene>